<keyword evidence="2" id="KW-0378">Hydrolase</keyword>
<dbReference type="Pfam" id="PF03061">
    <property type="entry name" value="4HBT"/>
    <property type="match status" value="1"/>
</dbReference>
<evidence type="ECO:0000259" key="1">
    <source>
        <dbReference type="Pfam" id="PF03061"/>
    </source>
</evidence>
<gene>
    <name evidence="2" type="ORF">ACFFII_17185</name>
</gene>
<organism evidence="2 3">
    <name type="scientific">Paracoccus niistensis</name>
    <dbReference type="NCBI Taxonomy" id="632935"/>
    <lineage>
        <taxon>Bacteria</taxon>
        <taxon>Pseudomonadati</taxon>
        <taxon>Pseudomonadota</taxon>
        <taxon>Alphaproteobacteria</taxon>
        <taxon>Rhodobacterales</taxon>
        <taxon>Paracoccaceae</taxon>
        <taxon>Paracoccus</taxon>
    </lineage>
</organism>
<dbReference type="CDD" id="cd00586">
    <property type="entry name" value="4HBT"/>
    <property type="match status" value="1"/>
</dbReference>
<dbReference type="EC" id="3.1.2.-" evidence="2"/>
<name>A0ABV6I8C5_9RHOB</name>
<feature type="domain" description="Thioesterase" evidence="1">
    <location>
        <begin position="56"/>
        <end position="111"/>
    </location>
</feature>
<keyword evidence="3" id="KW-1185">Reference proteome</keyword>
<evidence type="ECO:0000313" key="2">
    <source>
        <dbReference type="EMBL" id="MFC0342486.1"/>
    </source>
</evidence>
<dbReference type="Gene3D" id="3.10.129.10">
    <property type="entry name" value="Hotdog Thioesterase"/>
    <property type="match status" value="1"/>
</dbReference>
<dbReference type="RefSeq" id="WP_377700098.1">
    <property type="nucleotide sequence ID" value="NZ_JBHLWE010000060.1"/>
</dbReference>
<dbReference type="InterPro" id="IPR029069">
    <property type="entry name" value="HotDog_dom_sf"/>
</dbReference>
<evidence type="ECO:0000313" key="3">
    <source>
        <dbReference type="Proteomes" id="UP001589799"/>
    </source>
</evidence>
<reference evidence="2 3" key="1">
    <citation type="submission" date="2024-09" db="EMBL/GenBank/DDBJ databases">
        <authorList>
            <person name="Sun Q."/>
            <person name="Mori K."/>
        </authorList>
    </citation>
    <scope>NUCLEOTIDE SEQUENCE [LARGE SCALE GENOMIC DNA]</scope>
    <source>
        <strain evidence="2 3">KCTC 22789</strain>
    </source>
</reference>
<protein>
    <submittedName>
        <fullName evidence="2">Acyl-CoA thioesterase</fullName>
        <ecNumber evidence="2">3.1.2.-</ecNumber>
    </submittedName>
</protein>
<dbReference type="Proteomes" id="UP001589799">
    <property type="component" value="Unassembled WGS sequence"/>
</dbReference>
<dbReference type="EMBL" id="JBHLWE010000060">
    <property type="protein sequence ID" value="MFC0342486.1"/>
    <property type="molecule type" value="Genomic_DNA"/>
</dbReference>
<proteinExistence type="predicted"/>
<sequence>MSQSAPDNVPAEVYRYSYHMGFGDCDPAGIAYTGALVNAALRAIDRFLGDVTAGRGWYAMSVSLGAGMPFAHLDVDFVSPVRGDADLDFTVEVTRLGQTSIGFRATGWQRSEACFSLNSVNVFISRGEGKQPLPDWLRAALAPYLA</sequence>
<dbReference type="SUPFAM" id="SSF54637">
    <property type="entry name" value="Thioesterase/thiol ester dehydrase-isomerase"/>
    <property type="match status" value="1"/>
</dbReference>
<dbReference type="InterPro" id="IPR006683">
    <property type="entry name" value="Thioestr_dom"/>
</dbReference>
<comment type="caution">
    <text evidence="2">The sequence shown here is derived from an EMBL/GenBank/DDBJ whole genome shotgun (WGS) entry which is preliminary data.</text>
</comment>
<dbReference type="GO" id="GO:0016787">
    <property type="term" value="F:hydrolase activity"/>
    <property type="evidence" value="ECO:0007669"/>
    <property type="project" value="UniProtKB-KW"/>
</dbReference>
<accession>A0ABV6I8C5</accession>